<dbReference type="PANTHER" id="PTHR19303">
    <property type="entry name" value="TRANSPOSON"/>
    <property type="match status" value="1"/>
</dbReference>
<dbReference type="GO" id="GO:0005634">
    <property type="term" value="C:nucleus"/>
    <property type="evidence" value="ECO:0007669"/>
    <property type="project" value="UniProtKB-SubCell"/>
</dbReference>
<proteinExistence type="predicted"/>
<dbReference type="RefSeq" id="XP_023378554.1">
    <property type="nucleotide sequence ID" value="XM_023522786.1"/>
</dbReference>
<dbReference type="Pfam" id="PF03221">
    <property type="entry name" value="HTH_Tnp_Tc5"/>
    <property type="match status" value="1"/>
</dbReference>
<dbReference type="SMART" id="SM00674">
    <property type="entry name" value="CENPB"/>
    <property type="match status" value="1"/>
</dbReference>
<evidence type="ECO:0000256" key="1">
    <source>
        <dbReference type="ARBA" id="ARBA00004123"/>
    </source>
</evidence>
<sequence>MPPAASASAPKCTKSTANVASKRPRRAIDLETKLNVIKDYEGGKSVMVIARQSGMSHSTIATILKNKNKVTEAIKGSASLKTTRLTKIREGPISDMEKLLITWIEDQRQKRIPLSTMTITAKAKSLFAMLKEKAGPNYNVEFTASSGWFKRFKNRYSLHNAKVSRESASADMKAAEEFLETLDKLIIEGNYLPEQIFNMDETSLFWKQMPKRTFIHKEAKSIPGFKTFKDRITVLLGGNVAGYKLKPFVIWHSENPRAFKHISKHTLPVYYRSNKKLWMTQLLFQDALLNCYANEMEKYCLENNIPFKILLIVDNAPGHPPFIGDLHPNIKVVFLPPNITSLIQPMDQGVVAAFKAYYLRRTFAQAIAAVEEDTKKTLMQFWKDYNIYDCIKNLAWAWGDVTKECMNSIWKNTLKRFVHDFKGFAKDEEVAKINKAVVEMANNFNMGVDEDDIEELLEVVPEELTNEELLELEQERIAEEARAKVAAEEKEPPREFTVKGLAEAFGDLSKLLKKFENMDPNVERFSIIERNVHGALSAYKQIYDEIKKSSTRGHISEILKKEAQAGPLGCIPEQGIVITDDSSICVIGLEDLPVGQDVEVQDSDIDDSGPV</sequence>
<dbReference type="Pfam" id="PF04218">
    <property type="entry name" value="CENP-B_N"/>
    <property type="match status" value="1"/>
</dbReference>
<keyword evidence="2" id="KW-0238">DNA-binding</keyword>
<dbReference type="InterPro" id="IPR009057">
    <property type="entry name" value="Homeodomain-like_sf"/>
</dbReference>
<dbReference type="Pfam" id="PF03184">
    <property type="entry name" value="DDE_1"/>
    <property type="match status" value="1"/>
</dbReference>
<evidence type="ECO:0000256" key="2">
    <source>
        <dbReference type="ARBA" id="ARBA00023125"/>
    </source>
</evidence>
<dbReference type="PROSITE" id="PS51253">
    <property type="entry name" value="HTH_CENPB"/>
    <property type="match status" value="1"/>
</dbReference>
<dbReference type="OrthoDB" id="9909279at2759"/>
<keyword evidence="3" id="KW-0539">Nucleus</keyword>
<evidence type="ECO:0000256" key="4">
    <source>
        <dbReference type="SAM" id="Coils"/>
    </source>
</evidence>
<gene>
    <name evidence="8" type="primary">LOC111731247</name>
</gene>
<feature type="domain" description="HTH CENPB-type" evidence="6">
    <location>
        <begin position="84"/>
        <end position="162"/>
    </location>
</feature>
<organism evidence="7 8">
    <name type="scientific">Pteropus vampyrus</name>
    <name type="common">Large flying fox</name>
    <dbReference type="NCBI Taxonomy" id="132908"/>
    <lineage>
        <taxon>Eukaryota</taxon>
        <taxon>Metazoa</taxon>
        <taxon>Chordata</taxon>
        <taxon>Craniata</taxon>
        <taxon>Vertebrata</taxon>
        <taxon>Euteleostomi</taxon>
        <taxon>Mammalia</taxon>
        <taxon>Eutheria</taxon>
        <taxon>Laurasiatheria</taxon>
        <taxon>Chiroptera</taxon>
        <taxon>Yinpterochiroptera</taxon>
        <taxon>Pteropodoidea</taxon>
        <taxon>Pteropodidae</taxon>
        <taxon>Pteropodinae</taxon>
        <taxon>Pteropus</taxon>
    </lineage>
</organism>
<feature type="coiled-coil region" evidence="4">
    <location>
        <begin position="462"/>
        <end position="491"/>
    </location>
</feature>
<dbReference type="Gene3D" id="1.10.10.60">
    <property type="entry name" value="Homeodomain-like"/>
    <property type="match status" value="2"/>
</dbReference>
<evidence type="ECO:0000256" key="5">
    <source>
        <dbReference type="SAM" id="MobiDB-lite"/>
    </source>
</evidence>
<dbReference type="KEGG" id="pvp:111731247"/>
<keyword evidence="4" id="KW-0175">Coiled coil</keyword>
<evidence type="ECO:0000259" key="6">
    <source>
        <dbReference type="PROSITE" id="PS51253"/>
    </source>
</evidence>
<dbReference type="AlphaFoldDB" id="A0A6P6BTY3"/>
<dbReference type="InterPro" id="IPR006600">
    <property type="entry name" value="HTH_CenpB_DNA-bd_dom"/>
</dbReference>
<comment type="subcellular location">
    <subcellularLocation>
        <location evidence="1">Nucleus</location>
    </subcellularLocation>
</comment>
<reference evidence="8" key="1">
    <citation type="submission" date="2025-08" db="UniProtKB">
        <authorList>
            <consortium name="RefSeq"/>
        </authorList>
    </citation>
    <scope>IDENTIFICATION</scope>
    <source>
        <tissue evidence="8">Kidney</tissue>
    </source>
</reference>
<evidence type="ECO:0000313" key="7">
    <source>
        <dbReference type="Proteomes" id="UP000515202"/>
    </source>
</evidence>
<dbReference type="Proteomes" id="UP000515202">
    <property type="component" value="Unplaced"/>
</dbReference>
<name>A0A6P6BTY3_PTEVA</name>
<accession>A0A6P6BTY3</accession>
<evidence type="ECO:0000313" key="8">
    <source>
        <dbReference type="RefSeq" id="XP_023378554.1"/>
    </source>
</evidence>
<keyword evidence="7" id="KW-1185">Reference proteome</keyword>
<dbReference type="SUPFAM" id="SSF46689">
    <property type="entry name" value="Homeodomain-like"/>
    <property type="match status" value="2"/>
</dbReference>
<dbReference type="InterPro" id="IPR007889">
    <property type="entry name" value="HTH_Psq"/>
</dbReference>
<dbReference type="GO" id="GO:0003677">
    <property type="term" value="F:DNA binding"/>
    <property type="evidence" value="ECO:0007669"/>
    <property type="project" value="UniProtKB-KW"/>
</dbReference>
<evidence type="ECO:0000256" key="3">
    <source>
        <dbReference type="ARBA" id="ARBA00023242"/>
    </source>
</evidence>
<dbReference type="PANTHER" id="PTHR19303:SF26">
    <property type="entry name" value="TIGGER TRANSPOSABLE ELEMENT-DERIVED PROTEIN 1"/>
    <property type="match status" value="1"/>
</dbReference>
<protein>
    <submittedName>
        <fullName evidence="8">Tigger transposable element-derived protein 1-like</fullName>
    </submittedName>
</protein>
<dbReference type="InterPro" id="IPR004875">
    <property type="entry name" value="DDE_SF_endonuclease_dom"/>
</dbReference>
<dbReference type="GeneID" id="111731247"/>
<dbReference type="InterPro" id="IPR050863">
    <property type="entry name" value="CenT-Element_Derived"/>
</dbReference>
<feature type="region of interest" description="Disordered" evidence="5">
    <location>
        <begin position="1"/>
        <end position="20"/>
    </location>
</feature>